<feature type="coiled-coil region" evidence="1">
    <location>
        <begin position="135"/>
        <end position="162"/>
    </location>
</feature>
<keyword evidence="1" id="KW-0175">Coiled coil</keyword>
<evidence type="ECO:0000256" key="1">
    <source>
        <dbReference type="SAM" id="Coils"/>
    </source>
</evidence>
<keyword evidence="3" id="KW-0472">Membrane</keyword>
<dbReference type="AlphaFoldDB" id="A0A8H5NU25"/>
<evidence type="ECO:0000256" key="2">
    <source>
        <dbReference type="SAM" id="MobiDB-lite"/>
    </source>
</evidence>
<proteinExistence type="predicted"/>
<accession>A0A8H5NU25</accession>
<dbReference type="Proteomes" id="UP000546213">
    <property type="component" value="Unassembled WGS sequence"/>
</dbReference>
<keyword evidence="3" id="KW-0812">Transmembrane</keyword>
<reference evidence="4 5" key="1">
    <citation type="submission" date="2020-05" db="EMBL/GenBank/DDBJ databases">
        <title>Identification and distribution of gene clusters putatively required for synthesis of sphingolipid metabolism inhibitors in phylogenetically diverse species of the filamentous fungus Fusarium.</title>
        <authorList>
            <person name="Kim H.-S."/>
            <person name="Busman M."/>
            <person name="Brown D.W."/>
            <person name="Divon H."/>
            <person name="Uhlig S."/>
            <person name="Proctor R.H."/>
        </authorList>
    </citation>
    <scope>NUCLEOTIDE SEQUENCE [LARGE SCALE GENOMIC DNA]</scope>
    <source>
        <strain evidence="4 5">NRRL 36939</strain>
    </source>
</reference>
<gene>
    <name evidence="4" type="ORF">FPCIR_12909</name>
</gene>
<evidence type="ECO:0000313" key="5">
    <source>
        <dbReference type="Proteomes" id="UP000546213"/>
    </source>
</evidence>
<keyword evidence="3" id="KW-1133">Transmembrane helix</keyword>
<organism evidence="4 5">
    <name type="scientific">Fusarium pseudocircinatum</name>
    <dbReference type="NCBI Taxonomy" id="56676"/>
    <lineage>
        <taxon>Eukaryota</taxon>
        <taxon>Fungi</taxon>
        <taxon>Dikarya</taxon>
        <taxon>Ascomycota</taxon>
        <taxon>Pezizomycotina</taxon>
        <taxon>Sordariomycetes</taxon>
        <taxon>Hypocreomycetidae</taxon>
        <taxon>Hypocreales</taxon>
        <taxon>Nectriaceae</taxon>
        <taxon>Fusarium</taxon>
        <taxon>Fusarium fujikuroi species complex</taxon>
    </lineage>
</organism>
<evidence type="ECO:0000313" key="4">
    <source>
        <dbReference type="EMBL" id="KAF5575905.1"/>
    </source>
</evidence>
<protein>
    <submittedName>
        <fullName evidence="4">Uncharacterized protein</fullName>
    </submittedName>
</protein>
<evidence type="ECO:0000256" key="3">
    <source>
        <dbReference type="SAM" id="Phobius"/>
    </source>
</evidence>
<feature type="transmembrane region" description="Helical" evidence="3">
    <location>
        <begin position="101"/>
        <end position="120"/>
    </location>
</feature>
<name>A0A8H5NU25_9HYPO</name>
<comment type="caution">
    <text evidence="4">The sequence shown here is derived from an EMBL/GenBank/DDBJ whole genome shotgun (WGS) entry which is preliminary data.</text>
</comment>
<sequence>MKKGLSSAPTASSRTEYRLFYSLASNNPSKNAEWLRLTEHARNILVNLSSDQIRQLRLYSLLEIEEASQDIKTADATPGSLQQQKVAIAQDEPRPSTMETIVNALVAIVALFLALFGFGISDAPTEEVAKSVEAVKKVSLERKKAERRIKRAEAHMRAIDRLVEAQQLDIGDNGTGSWEIVQSDAFSPVCCKWCPPPIVISVSPLTTSASRRVIGAGAHCLGQVQEIEARADKGLIPVTHRLLIQPTPVINRNGFLSLSPTPLFQQLSLIPTTAITFAAMVPRTSVPELRPRAPYPLHPQAEPHGEQLSNDEPGLNGFDGTDTPHNCLIAGCDHIFAVIICEPNDESPWNFFVTELYRIQGPSKLPYKISPAFLQINYRSEYLDLLRLEIRLAVENYNTMVLDWWARLAAWMGGRVFELRDVNAAVAQLKSQLLDAEMVAGRMNERLSPLGQGRFVRFR</sequence>
<dbReference type="EMBL" id="JAAOAS010000451">
    <property type="protein sequence ID" value="KAF5575905.1"/>
    <property type="molecule type" value="Genomic_DNA"/>
</dbReference>
<keyword evidence="5" id="KW-1185">Reference proteome</keyword>
<feature type="region of interest" description="Disordered" evidence="2">
    <location>
        <begin position="291"/>
        <end position="317"/>
    </location>
</feature>
<dbReference type="OrthoDB" id="5010687at2759"/>